<proteinExistence type="inferred from homology"/>
<feature type="region of interest" description="Disordered" evidence="2">
    <location>
        <begin position="274"/>
        <end position="309"/>
    </location>
</feature>
<dbReference type="PANTHER" id="PTHR37313:SF1">
    <property type="entry name" value="UPF0749 PROTEIN RV1823"/>
    <property type="match status" value="1"/>
</dbReference>
<evidence type="ECO:0000256" key="1">
    <source>
        <dbReference type="ARBA" id="ARBA00009108"/>
    </source>
</evidence>
<keyword evidence="3" id="KW-0472">Membrane</keyword>
<evidence type="ECO:0000256" key="2">
    <source>
        <dbReference type="SAM" id="MobiDB-lite"/>
    </source>
</evidence>
<keyword evidence="3" id="KW-0812">Transmembrane</keyword>
<evidence type="ECO:0000256" key="3">
    <source>
        <dbReference type="SAM" id="Phobius"/>
    </source>
</evidence>
<feature type="transmembrane region" description="Helical" evidence="3">
    <location>
        <begin position="37"/>
        <end position="57"/>
    </location>
</feature>
<keyword evidence="3" id="KW-1133">Transmembrane helix</keyword>
<evidence type="ECO:0000313" key="5">
    <source>
        <dbReference type="Proteomes" id="UP001157109"/>
    </source>
</evidence>
<reference evidence="5" key="1">
    <citation type="journal article" date="2019" name="Int. J. Syst. Evol. Microbiol.">
        <title>The Global Catalogue of Microorganisms (GCM) 10K type strain sequencing project: providing services to taxonomists for standard genome sequencing and annotation.</title>
        <authorList>
            <consortium name="The Broad Institute Genomics Platform"/>
            <consortium name="The Broad Institute Genome Sequencing Center for Infectious Disease"/>
            <person name="Wu L."/>
            <person name="Ma J."/>
        </authorList>
    </citation>
    <scope>NUCLEOTIDE SEQUENCE [LARGE SCALE GENOMIC DNA]</scope>
    <source>
        <strain evidence="5">NBRC 105830</strain>
    </source>
</reference>
<feature type="compositionally biased region" description="Low complexity" evidence="2">
    <location>
        <begin position="274"/>
        <end position="303"/>
    </location>
</feature>
<evidence type="ECO:0000313" key="4">
    <source>
        <dbReference type="EMBL" id="GMA19625.1"/>
    </source>
</evidence>
<keyword evidence="5" id="KW-1185">Reference proteome</keyword>
<sequence>MTLLTEMMERPLDPAYAAEAERRVARGLSPTPPPRPLRIAAILLVLALVITIAALALRQPRAVIAEQKADLISRIEERQQAGDAQRARAATLNQEIATARGQLLAAQDLQTLNSELAAAELGTGAIAVSGPGVVITLDDSAQAAGSGAAGDPRAAGDVDQGRVQARDLAIVANGLWQAGAEAVSINGHRLTSLSAIRFAGDALIVDFRPLTRPYVVSAIGEKGQLHTRFVGTDAGSYAQGLADNYGVRYSVDDHDQLTLPADPSMDVRVARVPGAGPSAAATSGAAPTTATNTPAATTTATTTKEAVSP</sequence>
<accession>A0ABQ6HNC7</accession>
<dbReference type="Gene3D" id="3.30.70.1880">
    <property type="entry name" value="Protein of unknown function DUF881"/>
    <property type="match status" value="1"/>
</dbReference>
<name>A0ABQ6HNC7_9MICO</name>
<protein>
    <submittedName>
        <fullName evidence="4">Membrane protein</fullName>
    </submittedName>
</protein>
<dbReference type="Proteomes" id="UP001157109">
    <property type="component" value="Unassembled WGS sequence"/>
</dbReference>
<dbReference type="Pfam" id="PF05949">
    <property type="entry name" value="DUF881"/>
    <property type="match status" value="1"/>
</dbReference>
<comment type="similarity">
    <text evidence="1">Belongs to the UPF0749 family.</text>
</comment>
<dbReference type="PANTHER" id="PTHR37313">
    <property type="entry name" value="UPF0749 PROTEIN RV1825"/>
    <property type="match status" value="1"/>
</dbReference>
<dbReference type="InterPro" id="IPR010273">
    <property type="entry name" value="DUF881"/>
</dbReference>
<comment type="caution">
    <text evidence="4">The sequence shown here is derived from an EMBL/GenBank/DDBJ whole genome shotgun (WGS) entry which is preliminary data.</text>
</comment>
<dbReference type="EMBL" id="BSUJ01000001">
    <property type="protein sequence ID" value="GMA19625.1"/>
    <property type="molecule type" value="Genomic_DNA"/>
</dbReference>
<organism evidence="4 5">
    <name type="scientific">Arsenicicoccus piscis</name>
    <dbReference type="NCBI Taxonomy" id="673954"/>
    <lineage>
        <taxon>Bacteria</taxon>
        <taxon>Bacillati</taxon>
        <taxon>Actinomycetota</taxon>
        <taxon>Actinomycetes</taxon>
        <taxon>Micrococcales</taxon>
        <taxon>Intrasporangiaceae</taxon>
        <taxon>Arsenicicoccus</taxon>
    </lineage>
</organism>
<gene>
    <name evidence="4" type="ORF">GCM10025862_16460</name>
</gene>
<dbReference type="RefSeq" id="WP_241445271.1">
    <property type="nucleotide sequence ID" value="NZ_JAKZHV010000009.1"/>
</dbReference>